<name>A0A6G1T5C1_ACIAM</name>
<dbReference type="EMBL" id="WHYS01000001">
    <property type="protein sequence ID" value="MQL55517.1"/>
    <property type="molecule type" value="Genomic_DNA"/>
</dbReference>
<organism evidence="2 3">
    <name type="scientific">Acidianus ambivalens</name>
    <name type="common">Desulfurolobus ambivalens</name>
    <dbReference type="NCBI Taxonomy" id="2283"/>
    <lineage>
        <taxon>Archaea</taxon>
        <taxon>Thermoproteota</taxon>
        <taxon>Thermoprotei</taxon>
        <taxon>Sulfolobales</taxon>
        <taxon>Sulfolobaceae</taxon>
        <taxon>Acidianus</taxon>
    </lineage>
</organism>
<dbReference type="Proteomes" id="UP000474054">
    <property type="component" value="Unassembled WGS sequence"/>
</dbReference>
<proteinExistence type="predicted"/>
<dbReference type="AlphaFoldDB" id="A0A6G1T5C1"/>
<feature type="transmembrane region" description="Helical" evidence="1">
    <location>
        <begin position="127"/>
        <end position="154"/>
    </location>
</feature>
<evidence type="ECO:0000256" key="1">
    <source>
        <dbReference type="SAM" id="Phobius"/>
    </source>
</evidence>
<dbReference type="GeneID" id="42778606"/>
<keyword evidence="1" id="KW-1133">Transmembrane helix</keyword>
<dbReference type="RefSeq" id="WP_196773467.1">
    <property type="nucleotide sequence ID" value="NZ_CP045482.1"/>
</dbReference>
<feature type="transmembrane region" description="Helical" evidence="1">
    <location>
        <begin position="166"/>
        <end position="185"/>
    </location>
</feature>
<evidence type="ECO:0008006" key="4">
    <source>
        <dbReference type="Google" id="ProtNLM"/>
    </source>
</evidence>
<evidence type="ECO:0000313" key="3">
    <source>
        <dbReference type="Proteomes" id="UP000474054"/>
    </source>
</evidence>
<feature type="transmembrane region" description="Helical" evidence="1">
    <location>
        <begin position="5"/>
        <end position="25"/>
    </location>
</feature>
<reference evidence="2 3" key="1">
    <citation type="submission" date="2019-10" db="EMBL/GenBank/DDBJ databases">
        <title>Comparative genomics of sulfur disproportionating microorganisms.</title>
        <authorList>
            <person name="Ward L.M."/>
            <person name="Bertran E."/>
            <person name="Johnston D."/>
        </authorList>
    </citation>
    <scope>NUCLEOTIDE SEQUENCE [LARGE SCALE GENOMIC DNA]</scope>
    <source>
        <strain evidence="2 3">DSM 3772</strain>
    </source>
</reference>
<comment type="caution">
    <text evidence="2">The sequence shown here is derived from an EMBL/GenBank/DDBJ whole genome shotgun (WGS) entry which is preliminary data.</text>
</comment>
<sequence>MMERIISIIFHPSISTFLGFLIIFLARCRNLLDFIDIIFFFSILPFLITLVMRKLGKISDLFISRREERGRVIVLVLLGYIIGSVFLYYFNFSPIFFYLSIAYIVNTLVILSISLKYKISIHVATITAISTALIMILGIKFIFFYLFSIIVGIARVKIKAHTIDQVLSAFIISIMVTFIQLKIYLGE</sequence>
<evidence type="ECO:0000313" key="2">
    <source>
        <dbReference type="EMBL" id="MQL55517.1"/>
    </source>
</evidence>
<accession>A0A6G1T5C1</accession>
<feature type="transmembrane region" description="Helical" evidence="1">
    <location>
        <begin position="31"/>
        <end position="51"/>
    </location>
</feature>
<gene>
    <name evidence="2" type="ORF">GFB69_07135</name>
</gene>
<feature type="transmembrane region" description="Helical" evidence="1">
    <location>
        <begin position="72"/>
        <end position="90"/>
    </location>
</feature>
<feature type="transmembrane region" description="Helical" evidence="1">
    <location>
        <begin position="96"/>
        <end position="115"/>
    </location>
</feature>
<keyword evidence="1" id="KW-0472">Membrane</keyword>
<protein>
    <recommendedName>
        <fullName evidence="4">Phosphatase PAP2 family protein</fullName>
    </recommendedName>
</protein>
<keyword evidence="1" id="KW-0812">Transmembrane</keyword>